<feature type="region of interest" description="Disordered" evidence="1">
    <location>
        <begin position="1"/>
        <end position="105"/>
    </location>
</feature>
<dbReference type="AlphaFoldDB" id="A0A5J9U863"/>
<protein>
    <submittedName>
        <fullName evidence="2">Uncharacterized protein</fullName>
    </submittedName>
</protein>
<organism evidence="2 3">
    <name type="scientific">Eragrostis curvula</name>
    <name type="common">weeping love grass</name>
    <dbReference type="NCBI Taxonomy" id="38414"/>
    <lineage>
        <taxon>Eukaryota</taxon>
        <taxon>Viridiplantae</taxon>
        <taxon>Streptophyta</taxon>
        <taxon>Embryophyta</taxon>
        <taxon>Tracheophyta</taxon>
        <taxon>Spermatophyta</taxon>
        <taxon>Magnoliopsida</taxon>
        <taxon>Liliopsida</taxon>
        <taxon>Poales</taxon>
        <taxon>Poaceae</taxon>
        <taxon>PACMAD clade</taxon>
        <taxon>Chloridoideae</taxon>
        <taxon>Eragrostideae</taxon>
        <taxon>Eragrostidinae</taxon>
        <taxon>Eragrostis</taxon>
    </lineage>
</organism>
<reference evidence="2 3" key="1">
    <citation type="journal article" date="2019" name="Sci. Rep.">
        <title>A high-quality genome of Eragrostis curvula grass provides insights into Poaceae evolution and supports new strategies to enhance forage quality.</title>
        <authorList>
            <person name="Carballo J."/>
            <person name="Santos B.A.C.M."/>
            <person name="Zappacosta D."/>
            <person name="Garbus I."/>
            <person name="Selva J.P."/>
            <person name="Gallo C.A."/>
            <person name="Diaz A."/>
            <person name="Albertini E."/>
            <person name="Caccamo M."/>
            <person name="Echenique V."/>
        </authorList>
    </citation>
    <scope>NUCLEOTIDE SEQUENCE [LARGE SCALE GENOMIC DNA]</scope>
    <source>
        <strain evidence="3">cv. Victoria</strain>
        <tissue evidence="2">Leaf</tissue>
    </source>
</reference>
<dbReference type="EMBL" id="RWGY01000029">
    <property type="protein sequence ID" value="TVU19892.1"/>
    <property type="molecule type" value="Genomic_DNA"/>
</dbReference>
<name>A0A5J9U863_9POAL</name>
<dbReference type="Proteomes" id="UP000324897">
    <property type="component" value="Chromosome 7"/>
</dbReference>
<feature type="compositionally biased region" description="Basic and acidic residues" evidence="1">
    <location>
        <begin position="19"/>
        <end position="30"/>
    </location>
</feature>
<gene>
    <name evidence="2" type="ORF">EJB05_36072</name>
</gene>
<proteinExistence type="predicted"/>
<keyword evidence="3" id="KW-1185">Reference proteome</keyword>
<evidence type="ECO:0000256" key="1">
    <source>
        <dbReference type="SAM" id="MobiDB-lite"/>
    </source>
</evidence>
<comment type="caution">
    <text evidence="2">The sequence shown here is derived from an EMBL/GenBank/DDBJ whole genome shotgun (WGS) entry which is preliminary data.</text>
</comment>
<dbReference type="Gramene" id="TVU19892">
    <property type="protein sequence ID" value="TVU19892"/>
    <property type="gene ID" value="EJB05_36072"/>
</dbReference>
<accession>A0A5J9U863</accession>
<feature type="compositionally biased region" description="Polar residues" evidence="1">
    <location>
        <begin position="92"/>
        <end position="105"/>
    </location>
</feature>
<evidence type="ECO:0000313" key="3">
    <source>
        <dbReference type="Proteomes" id="UP000324897"/>
    </source>
</evidence>
<evidence type="ECO:0000313" key="2">
    <source>
        <dbReference type="EMBL" id="TVU19892.1"/>
    </source>
</evidence>
<feature type="compositionally biased region" description="Polar residues" evidence="1">
    <location>
        <begin position="59"/>
        <end position="73"/>
    </location>
</feature>
<feature type="compositionally biased region" description="Basic residues" evidence="1">
    <location>
        <begin position="31"/>
        <end position="41"/>
    </location>
</feature>
<feature type="compositionally biased region" description="Basic and acidic residues" evidence="1">
    <location>
        <begin position="44"/>
        <end position="54"/>
    </location>
</feature>
<sequence>MEREEHPSSLLPFGFDADNTVHRTDRDDGRHRSREARRGVKFHGVGDGRRDVELHGGVTSDSVAAPGQTTSLANRGWQGGWRGAASGHDVGTTRTKSMAASTALW</sequence>